<name>A0A8J8MND7_9FIRM</name>
<feature type="transmembrane region" description="Helical" evidence="8">
    <location>
        <begin position="302"/>
        <end position="322"/>
    </location>
</feature>
<evidence type="ECO:0000313" key="9">
    <source>
        <dbReference type="EMBL" id="QUI24413.1"/>
    </source>
</evidence>
<protein>
    <submittedName>
        <fullName evidence="9">Endospore germination permease</fullName>
    </submittedName>
</protein>
<keyword evidence="3" id="KW-0813">Transport</keyword>
<organism evidence="9 10">
    <name type="scientific">Vallitalea pronyensis</name>
    <dbReference type="NCBI Taxonomy" id="1348613"/>
    <lineage>
        <taxon>Bacteria</taxon>
        <taxon>Bacillati</taxon>
        <taxon>Bacillota</taxon>
        <taxon>Clostridia</taxon>
        <taxon>Lachnospirales</taxon>
        <taxon>Vallitaleaceae</taxon>
        <taxon>Vallitalea</taxon>
    </lineage>
</organism>
<keyword evidence="6 8" id="KW-1133">Transmembrane helix</keyword>
<reference evidence="9" key="1">
    <citation type="submission" date="2020-07" db="EMBL/GenBank/DDBJ databases">
        <title>Vallitalea pronyensis genome.</title>
        <authorList>
            <person name="Postec A."/>
        </authorList>
    </citation>
    <scope>NUCLEOTIDE SEQUENCE</scope>
    <source>
        <strain evidence="9">FatNI3</strain>
    </source>
</reference>
<dbReference type="KEGG" id="vpy:HZI73_19855"/>
<evidence type="ECO:0000256" key="3">
    <source>
        <dbReference type="ARBA" id="ARBA00022448"/>
    </source>
</evidence>
<gene>
    <name evidence="9" type="ORF">HZI73_19855</name>
</gene>
<feature type="transmembrane region" description="Helical" evidence="8">
    <location>
        <begin position="12"/>
        <end position="30"/>
    </location>
</feature>
<comment type="similarity">
    <text evidence="2">Belongs to the amino acid-polyamine-organocation (APC) superfamily. Spore germination protein (SGP) (TC 2.A.3.9) family.</text>
</comment>
<feature type="transmembrane region" description="Helical" evidence="8">
    <location>
        <begin position="215"/>
        <end position="248"/>
    </location>
</feature>
<feature type="transmembrane region" description="Helical" evidence="8">
    <location>
        <begin position="69"/>
        <end position="92"/>
    </location>
</feature>
<evidence type="ECO:0000256" key="1">
    <source>
        <dbReference type="ARBA" id="ARBA00004141"/>
    </source>
</evidence>
<dbReference type="RefSeq" id="WP_212695108.1">
    <property type="nucleotide sequence ID" value="NZ_CP058649.1"/>
</dbReference>
<evidence type="ECO:0000256" key="6">
    <source>
        <dbReference type="ARBA" id="ARBA00022989"/>
    </source>
</evidence>
<evidence type="ECO:0000256" key="2">
    <source>
        <dbReference type="ARBA" id="ARBA00007998"/>
    </source>
</evidence>
<feature type="transmembrane region" description="Helical" evidence="8">
    <location>
        <begin position="334"/>
        <end position="353"/>
    </location>
</feature>
<evidence type="ECO:0000256" key="8">
    <source>
        <dbReference type="SAM" id="Phobius"/>
    </source>
</evidence>
<dbReference type="NCBIfam" id="TIGR00912">
    <property type="entry name" value="2A0309"/>
    <property type="match status" value="1"/>
</dbReference>
<dbReference type="Pfam" id="PF03845">
    <property type="entry name" value="Spore_permease"/>
    <property type="match status" value="1"/>
</dbReference>
<dbReference type="PANTHER" id="PTHR34975:SF2">
    <property type="entry name" value="SPORE GERMINATION PROTEIN A2"/>
    <property type="match status" value="1"/>
</dbReference>
<feature type="transmembrane region" description="Helical" evidence="8">
    <location>
        <begin position="104"/>
        <end position="131"/>
    </location>
</feature>
<evidence type="ECO:0000256" key="7">
    <source>
        <dbReference type="ARBA" id="ARBA00023136"/>
    </source>
</evidence>
<dbReference type="GO" id="GO:0016020">
    <property type="term" value="C:membrane"/>
    <property type="evidence" value="ECO:0007669"/>
    <property type="project" value="UniProtKB-SubCell"/>
</dbReference>
<feature type="transmembrane region" description="Helical" evidence="8">
    <location>
        <begin position="268"/>
        <end position="290"/>
    </location>
</feature>
<dbReference type="EMBL" id="CP058649">
    <property type="protein sequence ID" value="QUI24413.1"/>
    <property type="molecule type" value="Genomic_DNA"/>
</dbReference>
<feature type="transmembrane region" description="Helical" evidence="8">
    <location>
        <begin position="183"/>
        <end position="203"/>
    </location>
</feature>
<keyword evidence="5 8" id="KW-0812">Transmembrane</keyword>
<accession>A0A8J8MND7</accession>
<dbReference type="GO" id="GO:0009847">
    <property type="term" value="P:spore germination"/>
    <property type="evidence" value="ECO:0007669"/>
    <property type="project" value="InterPro"/>
</dbReference>
<dbReference type="Proteomes" id="UP000683246">
    <property type="component" value="Chromosome"/>
</dbReference>
<feature type="transmembrane region" description="Helical" evidence="8">
    <location>
        <begin position="143"/>
        <end position="163"/>
    </location>
</feature>
<dbReference type="PANTHER" id="PTHR34975">
    <property type="entry name" value="SPORE GERMINATION PROTEIN A2"/>
    <property type="match status" value="1"/>
</dbReference>
<keyword evidence="10" id="KW-1185">Reference proteome</keyword>
<dbReference type="InterPro" id="IPR004761">
    <property type="entry name" value="Spore_GerAB"/>
</dbReference>
<comment type="subcellular location">
    <subcellularLocation>
        <location evidence="1">Membrane</location>
        <topology evidence="1">Multi-pass membrane protein</topology>
    </subcellularLocation>
</comment>
<keyword evidence="4" id="KW-0309">Germination</keyword>
<evidence type="ECO:0000313" key="10">
    <source>
        <dbReference type="Proteomes" id="UP000683246"/>
    </source>
</evidence>
<feature type="transmembrane region" description="Helical" evidence="8">
    <location>
        <begin position="36"/>
        <end position="57"/>
    </location>
</feature>
<evidence type="ECO:0000256" key="5">
    <source>
        <dbReference type="ARBA" id="ARBA00022692"/>
    </source>
</evidence>
<sequence>MKKEILSSRQGISMLILFISGSSLVLGSAQAAKNDIWIALIIGLTATFLIVFVYIRILKRFPNKNLYDILLAVFGKIIGRFVCGIYILYTFYLAALVLVNFTMFISVIGLEFTPVEILSFCVTVLVIIGVKKGVEVLGRWSEFFIRILYPILLIIIPFMLAMVEVNNLKPILADGMKPVLDGALSVLVFPFAEIVIFTMIFGTKDVIRHHNIKKVFLLGLLLGGTLIIITDIAAFLTLGGFAYTSSYFPIYSAVSRINVHDILERVEIVIAVSFLLGGFIKISACVLACSNGLAAIMNLKDYRLLVTPLGLLIMITSLTTFHNIMEMVTAVITFQYYALFFQIILPLFVWIALEIKLLIQKKKSIQA</sequence>
<keyword evidence="7 8" id="KW-0472">Membrane</keyword>
<proteinExistence type="inferred from homology"/>
<evidence type="ECO:0000256" key="4">
    <source>
        <dbReference type="ARBA" id="ARBA00022544"/>
    </source>
</evidence>
<dbReference type="AlphaFoldDB" id="A0A8J8MND7"/>